<dbReference type="SUPFAM" id="SSF53850">
    <property type="entry name" value="Periplasmic binding protein-like II"/>
    <property type="match status" value="1"/>
</dbReference>
<dbReference type="Gene3D" id="1.10.287.70">
    <property type="match status" value="1"/>
</dbReference>
<feature type="transmembrane region" description="Helical" evidence="13">
    <location>
        <begin position="177"/>
        <end position="201"/>
    </location>
</feature>
<evidence type="ECO:0000256" key="8">
    <source>
        <dbReference type="ARBA" id="ARBA00023136"/>
    </source>
</evidence>
<dbReference type="Pfam" id="PF10613">
    <property type="entry name" value="Lig_chan-Glu_bd"/>
    <property type="match status" value="1"/>
</dbReference>
<dbReference type="InterPro" id="IPR019594">
    <property type="entry name" value="Glu/Gly-bd"/>
</dbReference>
<dbReference type="InterPro" id="IPR052192">
    <property type="entry name" value="Insect_Ionotropic_Sensory_Rcpt"/>
</dbReference>
<organism evidence="15 16">
    <name type="scientific">Oedothorax gibbosus</name>
    <dbReference type="NCBI Taxonomy" id="931172"/>
    <lineage>
        <taxon>Eukaryota</taxon>
        <taxon>Metazoa</taxon>
        <taxon>Ecdysozoa</taxon>
        <taxon>Arthropoda</taxon>
        <taxon>Chelicerata</taxon>
        <taxon>Arachnida</taxon>
        <taxon>Araneae</taxon>
        <taxon>Araneomorphae</taxon>
        <taxon>Entelegynae</taxon>
        <taxon>Araneoidea</taxon>
        <taxon>Linyphiidae</taxon>
        <taxon>Erigoninae</taxon>
        <taxon>Oedothorax</taxon>
    </lineage>
</organism>
<reference evidence="15 16" key="1">
    <citation type="journal article" date="2022" name="Nat. Ecol. Evol.">
        <title>A masculinizing supergene underlies an exaggerated male reproductive morph in a spider.</title>
        <authorList>
            <person name="Hendrickx F."/>
            <person name="De Corte Z."/>
            <person name="Sonet G."/>
            <person name="Van Belleghem S.M."/>
            <person name="Kostlbacher S."/>
            <person name="Vangestel C."/>
        </authorList>
    </citation>
    <scope>NUCLEOTIDE SEQUENCE [LARGE SCALE GENOMIC DNA]</scope>
    <source>
        <strain evidence="15">W744_W776</strain>
    </source>
</reference>
<dbReference type="InterPro" id="IPR001320">
    <property type="entry name" value="Iontro_rcpt_C"/>
</dbReference>
<evidence type="ECO:0000256" key="9">
    <source>
        <dbReference type="ARBA" id="ARBA00023170"/>
    </source>
</evidence>
<keyword evidence="8 13" id="KW-0472">Membrane</keyword>
<comment type="similarity">
    <text evidence="2">Belongs to the glutamate-gated ion channel (TC 1.A.10.1) family.</text>
</comment>
<evidence type="ECO:0000256" key="4">
    <source>
        <dbReference type="ARBA" id="ARBA00022475"/>
    </source>
</evidence>
<keyword evidence="16" id="KW-1185">Reference proteome</keyword>
<comment type="subcellular location">
    <subcellularLocation>
        <location evidence="1">Cell membrane</location>
        <topology evidence="1">Multi-pass membrane protein</topology>
    </subcellularLocation>
</comment>
<evidence type="ECO:0000256" key="6">
    <source>
        <dbReference type="ARBA" id="ARBA00022989"/>
    </source>
</evidence>
<dbReference type="PANTHER" id="PTHR42643:SF39">
    <property type="entry name" value="IONOTROPIC RECEPTOR 56A-RELATED"/>
    <property type="match status" value="1"/>
</dbReference>
<dbReference type="GO" id="GO:0005886">
    <property type="term" value="C:plasma membrane"/>
    <property type="evidence" value="ECO:0007669"/>
    <property type="project" value="UniProtKB-SubCell"/>
</dbReference>
<sequence length="410" mass="46485">MKLRAVLPPMKSIDEHKQLPNGVASLQIIETRFLELIAQHMGFSYELMLPVDGQFGLRQPNGSWTGIIGMIQRDEADLSISHLAMTEHRMQTIDFSESYWMEDVTFMTELPPLLPKTYFYTYPFTLAVWLAVLSVMAIVTFFLVPGGSFGTVLITVMRGLCRQPLTIRSDKTIASKLMLGHWLLFANFVTLSFCAVLLSFLTVPLRNKGVETIDDLCRAVKKGSYKALVPKGSSVLPHITNSDYKNWQELGKDILKNHWEYDTREEIDKYFQYGTALIGHKMSFRGFIFSKRFISKDSFGTWNVGVALNRRFCCKKRLNVLLRRIVGAGLFQKIIEEEFFKASLRQQNFQSGSLNKQEASSASLSIADLYGVFALLVAGYIAAGVALLLQLVWNKYNTLIRDAIIDDLIN</sequence>
<dbReference type="Gene3D" id="3.40.190.10">
    <property type="entry name" value="Periplasmic binding protein-like II"/>
    <property type="match status" value="1"/>
</dbReference>
<evidence type="ECO:0000256" key="2">
    <source>
        <dbReference type="ARBA" id="ARBA00008685"/>
    </source>
</evidence>
<keyword evidence="12" id="KW-0407">Ion channel</keyword>
<dbReference type="SMART" id="SM00918">
    <property type="entry name" value="Lig_chan-Glu_bd"/>
    <property type="match status" value="1"/>
</dbReference>
<proteinExistence type="inferred from homology"/>
<keyword evidence="5 13" id="KW-0812">Transmembrane</keyword>
<accession>A0AAV6U3T3</accession>
<evidence type="ECO:0000256" key="1">
    <source>
        <dbReference type="ARBA" id="ARBA00004651"/>
    </source>
</evidence>
<keyword evidence="4" id="KW-1003">Cell membrane</keyword>
<gene>
    <name evidence="15" type="ORF">JTE90_025961</name>
</gene>
<evidence type="ECO:0000313" key="15">
    <source>
        <dbReference type="EMBL" id="KAG8178196.1"/>
    </source>
</evidence>
<keyword evidence="3" id="KW-0813">Transport</keyword>
<keyword evidence="7" id="KW-0406">Ion transport</keyword>
<dbReference type="Pfam" id="PF00060">
    <property type="entry name" value="Lig_chan"/>
    <property type="match status" value="1"/>
</dbReference>
<dbReference type="EMBL" id="JAFNEN010000712">
    <property type="protein sequence ID" value="KAG8178196.1"/>
    <property type="molecule type" value="Genomic_DNA"/>
</dbReference>
<evidence type="ECO:0000256" key="3">
    <source>
        <dbReference type="ARBA" id="ARBA00022448"/>
    </source>
</evidence>
<dbReference type="Proteomes" id="UP000827092">
    <property type="component" value="Unassembled WGS sequence"/>
</dbReference>
<comment type="caution">
    <text evidence="15">The sequence shown here is derived from an EMBL/GenBank/DDBJ whole genome shotgun (WGS) entry which is preliminary data.</text>
</comment>
<feature type="transmembrane region" description="Helical" evidence="13">
    <location>
        <begin position="369"/>
        <end position="393"/>
    </location>
</feature>
<feature type="transmembrane region" description="Helical" evidence="13">
    <location>
        <begin position="126"/>
        <end position="156"/>
    </location>
</feature>
<evidence type="ECO:0000256" key="12">
    <source>
        <dbReference type="ARBA" id="ARBA00023303"/>
    </source>
</evidence>
<dbReference type="GO" id="GO:0015276">
    <property type="term" value="F:ligand-gated monoatomic ion channel activity"/>
    <property type="evidence" value="ECO:0007669"/>
    <property type="project" value="InterPro"/>
</dbReference>
<keyword evidence="10" id="KW-0325">Glycoprotein</keyword>
<feature type="domain" description="Ionotropic glutamate receptor L-glutamate and glycine-binding" evidence="14">
    <location>
        <begin position="9"/>
        <end position="73"/>
    </location>
</feature>
<evidence type="ECO:0000256" key="13">
    <source>
        <dbReference type="SAM" id="Phobius"/>
    </source>
</evidence>
<protein>
    <recommendedName>
        <fullName evidence="14">Ionotropic glutamate receptor L-glutamate and glycine-binding domain-containing protein</fullName>
    </recommendedName>
</protein>
<dbReference type="PANTHER" id="PTHR42643">
    <property type="entry name" value="IONOTROPIC RECEPTOR 20A-RELATED"/>
    <property type="match status" value="1"/>
</dbReference>
<dbReference type="AlphaFoldDB" id="A0AAV6U3T3"/>
<keyword evidence="9" id="KW-0675">Receptor</keyword>
<evidence type="ECO:0000256" key="7">
    <source>
        <dbReference type="ARBA" id="ARBA00023065"/>
    </source>
</evidence>
<dbReference type="GO" id="GO:0050906">
    <property type="term" value="P:detection of stimulus involved in sensory perception"/>
    <property type="evidence" value="ECO:0007669"/>
    <property type="project" value="UniProtKB-ARBA"/>
</dbReference>
<keyword evidence="11" id="KW-1071">Ligand-gated ion channel</keyword>
<evidence type="ECO:0000256" key="11">
    <source>
        <dbReference type="ARBA" id="ARBA00023286"/>
    </source>
</evidence>
<evidence type="ECO:0000256" key="5">
    <source>
        <dbReference type="ARBA" id="ARBA00022692"/>
    </source>
</evidence>
<name>A0AAV6U3T3_9ARAC</name>
<evidence type="ECO:0000259" key="14">
    <source>
        <dbReference type="SMART" id="SM00918"/>
    </source>
</evidence>
<evidence type="ECO:0000256" key="10">
    <source>
        <dbReference type="ARBA" id="ARBA00023180"/>
    </source>
</evidence>
<keyword evidence="6 13" id="KW-1133">Transmembrane helix</keyword>
<evidence type="ECO:0000313" key="16">
    <source>
        <dbReference type="Proteomes" id="UP000827092"/>
    </source>
</evidence>